<dbReference type="SUPFAM" id="SSF53448">
    <property type="entry name" value="Nucleotide-diphospho-sugar transferases"/>
    <property type="match status" value="1"/>
</dbReference>
<sequence>MRLATSARIAAAMQVRNLFSRSSVVGDVEAVVSLTTHGHRAHNVHRTIESIARSPDKPRRLIVWLDPDSPKDLTPGLRRLRVRGLEIRHSSEFYGPHTKYFPYVSMIPSHDIPLVTADDDILYPKHWLRDLANRAASDRDTIFCYRAHRIVLDGDRLAPYNEWSSVRDTNASITNFATGVMGALYPPKFLDALRNSGDAFKSSALFADDVWLNSIASKNGIPVAQVNPLSAGFPTEVGTQQVALHHHNVADLANDEYLANTYDARTIGLLVEANLTERPS</sequence>
<dbReference type="AlphaFoldDB" id="A0A4R7FEN8"/>
<comment type="caution">
    <text evidence="1">The sequence shown here is derived from an EMBL/GenBank/DDBJ whole genome shotgun (WGS) entry which is preliminary data.</text>
</comment>
<evidence type="ECO:0000313" key="1">
    <source>
        <dbReference type="EMBL" id="TDS74906.1"/>
    </source>
</evidence>
<dbReference type="InterPro" id="IPR029044">
    <property type="entry name" value="Nucleotide-diphossugar_trans"/>
</dbReference>
<evidence type="ECO:0000313" key="2">
    <source>
        <dbReference type="Proteomes" id="UP000295344"/>
    </source>
</evidence>
<reference evidence="1 2" key="1">
    <citation type="submission" date="2019-03" db="EMBL/GenBank/DDBJ databases">
        <title>Genomic Encyclopedia of Archaeal and Bacterial Type Strains, Phase II (KMG-II): from individual species to whole genera.</title>
        <authorList>
            <person name="Goeker M."/>
        </authorList>
    </citation>
    <scope>NUCLEOTIDE SEQUENCE [LARGE SCALE GENOMIC DNA]</scope>
    <source>
        <strain evidence="1 2">DSM 24782</strain>
    </source>
</reference>
<dbReference type="Proteomes" id="UP000295344">
    <property type="component" value="Unassembled WGS sequence"/>
</dbReference>
<protein>
    <recommendedName>
        <fullName evidence="3">Glycosyl transferase family 2</fullName>
    </recommendedName>
</protein>
<organism evidence="1 2">
    <name type="scientific">Amnibacterium kyonggiense</name>
    <dbReference type="NCBI Taxonomy" id="595671"/>
    <lineage>
        <taxon>Bacteria</taxon>
        <taxon>Bacillati</taxon>
        <taxon>Actinomycetota</taxon>
        <taxon>Actinomycetes</taxon>
        <taxon>Micrococcales</taxon>
        <taxon>Microbacteriaceae</taxon>
        <taxon>Amnibacterium</taxon>
    </lineage>
</organism>
<proteinExistence type="predicted"/>
<gene>
    <name evidence="1" type="ORF">CLV52_3428</name>
</gene>
<accession>A0A4R7FEN8</accession>
<dbReference type="EMBL" id="SOAM01000004">
    <property type="protein sequence ID" value="TDS74906.1"/>
    <property type="molecule type" value="Genomic_DNA"/>
</dbReference>
<evidence type="ECO:0008006" key="3">
    <source>
        <dbReference type="Google" id="ProtNLM"/>
    </source>
</evidence>
<keyword evidence="2" id="KW-1185">Reference proteome</keyword>
<name>A0A4R7FEN8_9MICO</name>